<dbReference type="InterPro" id="IPR018333">
    <property type="entry name" value="Squalene_cyclase"/>
</dbReference>
<dbReference type="AlphaFoldDB" id="A0A453N9L7"/>
<proteinExistence type="inferred from homology"/>
<keyword evidence="5" id="KW-1185">Reference proteome</keyword>
<name>A0A453N9L7_AEGTS</name>
<dbReference type="InterPro" id="IPR008930">
    <property type="entry name" value="Terpenoid_cyclase/PrenylTrfase"/>
</dbReference>
<dbReference type="PANTHER" id="PTHR11764">
    <property type="entry name" value="TERPENE CYCLASE/MUTASE FAMILY MEMBER"/>
    <property type="match status" value="1"/>
</dbReference>
<reference evidence="4" key="4">
    <citation type="submission" date="2019-03" db="UniProtKB">
        <authorList>
            <consortium name="EnsemblPlants"/>
        </authorList>
    </citation>
    <scope>IDENTIFICATION</scope>
</reference>
<evidence type="ECO:0000256" key="1">
    <source>
        <dbReference type="ARBA" id="ARBA00009755"/>
    </source>
</evidence>
<reference evidence="5" key="2">
    <citation type="journal article" date="2017" name="Nat. Plants">
        <title>The Aegilops tauschii genome reveals multiple impacts of transposons.</title>
        <authorList>
            <person name="Zhao G."/>
            <person name="Zou C."/>
            <person name="Li K."/>
            <person name="Wang K."/>
            <person name="Li T."/>
            <person name="Gao L."/>
            <person name="Zhang X."/>
            <person name="Wang H."/>
            <person name="Yang Z."/>
            <person name="Liu X."/>
            <person name="Jiang W."/>
            <person name="Mao L."/>
            <person name="Kong X."/>
            <person name="Jiao Y."/>
            <person name="Jia J."/>
        </authorList>
    </citation>
    <scope>NUCLEOTIDE SEQUENCE [LARGE SCALE GENOMIC DNA]</scope>
    <source>
        <strain evidence="5">cv. AL8/78</strain>
    </source>
</reference>
<reference evidence="4" key="5">
    <citation type="journal article" date="2021" name="G3 (Bethesda)">
        <title>Aegilops tauschii genome assembly Aet v5.0 features greater sequence contiguity and improved annotation.</title>
        <authorList>
            <person name="Wang L."/>
            <person name="Zhu T."/>
            <person name="Rodriguez J.C."/>
            <person name="Deal K.R."/>
            <person name="Dubcovsky J."/>
            <person name="McGuire P.E."/>
            <person name="Lux T."/>
            <person name="Spannagl M."/>
            <person name="Mayer K.F.X."/>
            <person name="Baldrich P."/>
            <person name="Meyers B.C."/>
            <person name="Huo N."/>
            <person name="Gu Y.Q."/>
            <person name="Zhou H."/>
            <person name="Devos K.M."/>
            <person name="Bennetzen J.L."/>
            <person name="Unver T."/>
            <person name="Budak H."/>
            <person name="Gulick P.J."/>
            <person name="Galiba G."/>
            <person name="Kalapos B."/>
            <person name="Nelson D.R."/>
            <person name="Li P."/>
            <person name="You F.M."/>
            <person name="Luo M.C."/>
            <person name="Dvorak J."/>
        </authorList>
    </citation>
    <scope>NUCLEOTIDE SEQUENCE [LARGE SCALE GENOMIC DNA]</scope>
    <source>
        <strain evidence="4">cv. AL8/78</strain>
    </source>
</reference>
<keyword evidence="2" id="KW-0677">Repeat</keyword>
<accession>A0A453N9L7</accession>
<reference evidence="5" key="1">
    <citation type="journal article" date="2014" name="Science">
        <title>Ancient hybridizations among the ancestral genomes of bread wheat.</title>
        <authorList>
            <consortium name="International Wheat Genome Sequencing Consortium,"/>
            <person name="Marcussen T."/>
            <person name="Sandve S.R."/>
            <person name="Heier L."/>
            <person name="Spannagl M."/>
            <person name="Pfeifer M."/>
            <person name="Jakobsen K.S."/>
            <person name="Wulff B.B."/>
            <person name="Steuernagel B."/>
            <person name="Mayer K.F."/>
            <person name="Olsen O.A."/>
        </authorList>
    </citation>
    <scope>NUCLEOTIDE SEQUENCE [LARGE SCALE GENOMIC DNA]</scope>
    <source>
        <strain evidence="5">cv. AL8/78</strain>
    </source>
</reference>
<dbReference type="PANTHER" id="PTHR11764:SF14">
    <property type="entry name" value="OS02G0140200 PROTEIN"/>
    <property type="match status" value="1"/>
</dbReference>
<protein>
    <recommendedName>
        <fullName evidence="3">Squalene cyclase C-terminal domain-containing protein</fullName>
    </recommendedName>
</protein>
<evidence type="ECO:0000256" key="2">
    <source>
        <dbReference type="ARBA" id="ARBA00022737"/>
    </source>
</evidence>
<dbReference type="PROSITE" id="PS01074">
    <property type="entry name" value="TERPENE_SYNTHASES"/>
    <property type="match status" value="1"/>
</dbReference>
<evidence type="ECO:0000259" key="3">
    <source>
        <dbReference type="Pfam" id="PF13243"/>
    </source>
</evidence>
<dbReference type="Gene3D" id="1.50.10.20">
    <property type="match status" value="1"/>
</dbReference>
<feature type="domain" description="Squalene cyclase C-terminal" evidence="3">
    <location>
        <begin position="43"/>
        <end position="290"/>
    </location>
</feature>
<evidence type="ECO:0000313" key="4">
    <source>
        <dbReference type="EnsemblPlants" id="AET6Gv20286800.4"/>
    </source>
</evidence>
<dbReference type="EnsemblPlants" id="AET6Gv20286800.4">
    <property type="protein sequence ID" value="AET6Gv20286800.4"/>
    <property type="gene ID" value="AET6Gv20286800"/>
</dbReference>
<dbReference type="Pfam" id="PF13243">
    <property type="entry name" value="SQHop_cyclase_C"/>
    <property type="match status" value="1"/>
</dbReference>
<organism evidence="4 5">
    <name type="scientific">Aegilops tauschii subsp. strangulata</name>
    <name type="common">Goatgrass</name>
    <dbReference type="NCBI Taxonomy" id="200361"/>
    <lineage>
        <taxon>Eukaryota</taxon>
        <taxon>Viridiplantae</taxon>
        <taxon>Streptophyta</taxon>
        <taxon>Embryophyta</taxon>
        <taxon>Tracheophyta</taxon>
        <taxon>Spermatophyta</taxon>
        <taxon>Magnoliopsida</taxon>
        <taxon>Liliopsida</taxon>
        <taxon>Poales</taxon>
        <taxon>Poaceae</taxon>
        <taxon>BOP clade</taxon>
        <taxon>Pooideae</taxon>
        <taxon>Triticodae</taxon>
        <taxon>Triticeae</taxon>
        <taxon>Triticinae</taxon>
        <taxon>Aegilops</taxon>
    </lineage>
</organism>
<evidence type="ECO:0000313" key="5">
    <source>
        <dbReference type="Proteomes" id="UP000015105"/>
    </source>
</evidence>
<comment type="similarity">
    <text evidence="1">Belongs to the terpene cyclase/mutase family.</text>
</comment>
<dbReference type="InterPro" id="IPR032696">
    <property type="entry name" value="SQ_cyclase_C"/>
</dbReference>
<dbReference type="Gramene" id="AET6Gv20286800.4">
    <property type="protein sequence ID" value="AET6Gv20286800.4"/>
    <property type="gene ID" value="AET6Gv20286800"/>
</dbReference>
<reference evidence="4" key="3">
    <citation type="journal article" date="2017" name="Nature">
        <title>Genome sequence of the progenitor of the wheat D genome Aegilops tauschii.</title>
        <authorList>
            <person name="Luo M.C."/>
            <person name="Gu Y.Q."/>
            <person name="Puiu D."/>
            <person name="Wang H."/>
            <person name="Twardziok S.O."/>
            <person name="Deal K.R."/>
            <person name="Huo N."/>
            <person name="Zhu T."/>
            <person name="Wang L."/>
            <person name="Wang Y."/>
            <person name="McGuire P.E."/>
            <person name="Liu S."/>
            <person name="Long H."/>
            <person name="Ramasamy R.K."/>
            <person name="Rodriguez J.C."/>
            <person name="Van S.L."/>
            <person name="Yuan L."/>
            <person name="Wang Z."/>
            <person name="Xia Z."/>
            <person name="Xiao L."/>
            <person name="Anderson O.D."/>
            <person name="Ouyang S."/>
            <person name="Liang Y."/>
            <person name="Zimin A.V."/>
            <person name="Pertea G."/>
            <person name="Qi P."/>
            <person name="Bennetzen J.L."/>
            <person name="Dai X."/>
            <person name="Dawson M.W."/>
            <person name="Muller H.G."/>
            <person name="Kugler K."/>
            <person name="Rivarola-Duarte L."/>
            <person name="Spannagl M."/>
            <person name="Mayer K.F.X."/>
            <person name="Lu F.H."/>
            <person name="Bevan M.W."/>
            <person name="Leroy P."/>
            <person name="Li P."/>
            <person name="You F.M."/>
            <person name="Sun Q."/>
            <person name="Liu Z."/>
            <person name="Lyons E."/>
            <person name="Wicker T."/>
            <person name="Salzberg S.L."/>
            <person name="Devos K.M."/>
            <person name="Dvorak J."/>
        </authorList>
    </citation>
    <scope>NUCLEOTIDE SEQUENCE [LARGE SCALE GENOMIC DNA]</scope>
    <source>
        <strain evidence="4">cv. AL8/78</strain>
    </source>
</reference>
<dbReference type="GO" id="GO:0016866">
    <property type="term" value="F:intramolecular transferase activity"/>
    <property type="evidence" value="ECO:0007669"/>
    <property type="project" value="InterPro"/>
</dbReference>
<sequence>MVCCWAEDPSSEAFKRHLARIPDFLWISEDGMKAQVYDSVQSWETSFIIQAYCATDLVSEYGPTLERANAFMKKSQVLWNHPGDQSYSHRHRSKGSWTLSSADNGWAVSDTTAEALKAVLLLSKISNNIVADPVERERVHDAVDCLLSFVNKDGTFSTYECKRTSAWIEILNPCESFPNIIVDYPYPECTSSVLQALILFKELHYSYRTKEIEKCIKDAATFIESRQGEDGSWLGTWGVCFTYGAFFSVKALVATGRTYENSSSIRKGCHFILSKQLSTGGWGESHVSNETKVSTYIYCGLKLNRCMSTSKVTVLMQSILLGRC</sequence>
<dbReference type="InterPro" id="IPR002365">
    <property type="entry name" value="Terpene_synthase_CS"/>
</dbReference>
<dbReference type="GO" id="GO:0016104">
    <property type="term" value="P:triterpenoid biosynthetic process"/>
    <property type="evidence" value="ECO:0007669"/>
    <property type="project" value="InterPro"/>
</dbReference>
<dbReference type="Proteomes" id="UP000015105">
    <property type="component" value="Chromosome 6D"/>
</dbReference>
<dbReference type="GO" id="GO:0005811">
    <property type="term" value="C:lipid droplet"/>
    <property type="evidence" value="ECO:0007669"/>
    <property type="project" value="InterPro"/>
</dbReference>
<dbReference type="SUPFAM" id="SSF48239">
    <property type="entry name" value="Terpenoid cyclases/Protein prenyltransferases"/>
    <property type="match status" value="1"/>
</dbReference>